<organism evidence="1">
    <name type="scientific">marine metagenome</name>
    <dbReference type="NCBI Taxonomy" id="408172"/>
    <lineage>
        <taxon>unclassified sequences</taxon>
        <taxon>metagenomes</taxon>
        <taxon>ecological metagenomes</taxon>
    </lineage>
</organism>
<dbReference type="PANTHER" id="PTHR37466:SF1">
    <property type="entry name" value="SLR1628 PROTEIN"/>
    <property type="match status" value="1"/>
</dbReference>
<dbReference type="PANTHER" id="PTHR37466">
    <property type="entry name" value="SLR1628 PROTEIN"/>
    <property type="match status" value="1"/>
</dbReference>
<dbReference type="Gene3D" id="3.30.56.110">
    <property type="entry name" value="Protein of unknown function DUF2237"/>
    <property type="match status" value="1"/>
</dbReference>
<reference evidence="1" key="1">
    <citation type="submission" date="2018-05" db="EMBL/GenBank/DDBJ databases">
        <authorList>
            <person name="Lanie J.A."/>
            <person name="Ng W.-L."/>
            <person name="Kazmierczak K.M."/>
            <person name="Andrzejewski T.M."/>
            <person name="Davidsen T.M."/>
            <person name="Wayne K.J."/>
            <person name="Tettelin H."/>
            <person name="Glass J.I."/>
            <person name="Rusch D."/>
            <person name="Podicherti R."/>
            <person name="Tsui H.-C.T."/>
            <person name="Winkler M.E."/>
        </authorList>
    </citation>
    <scope>NUCLEOTIDE SEQUENCE</scope>
</reference>
<gene>
    <name evidence="1" type="ORF">METZ01_LOCUS110017</name>
</gene>
<evidence type="ECO:0008006" key="2">
    <source>
        <dbReference type="Google" id="ProtNLM"/>
    </source>
</evidence>
<evidence type="ECO:0000313" key="1">
    <source>
        <dbReference type="EMBL" id="SVA57163.1"/>
    </source>
</evidence>
<sequence>MDMPVGDNRPEPAKNVLGEPMVICCEDPLTGFYRNGKCDTGPDDHGLHTVCVQATPEFLEYSKSVGNDLSTPMTEFGFPGLKDGDRWCLCLSRWKQAYDAGKAPRVYLASTHEASLELVPLEVFLEYAIDVN</sequence>
<proteinExistence type="predicted"/>
<protein>
    <recommendedName>
        <fullName evidence="2">DUF2237 domain-containing protein</fullName>
    </recommendedName>
</protein>
<name>A0A381WYY0_9ZZZZ</name>
<dbReference type="EMBL" id="UINC01013193">
    <property type="protein sequence ID" value="SVA57163.1"/>
    <property type="molecule type" value="Genomic_DNA"/>
</dbReference>
<dbReference type="Pfam" id="PF09996">
    <property type="entry name" value="DUF2237"/>
    <property type="match status" value="1"/>
</dbReference>
<dbReference type="InterPro" id="IPR018714">
    <property type="entry name" value="DUF2237"/>
</dbReference>
<accession>A0A381WYY0</accession>
<dbReference type="AlphaFoldDB" id="A0A381WYY0"/>